<gene>
    <name evidence="3" type="ORF">SAMN05444279_1552</name>
</gene>
<dbReference type="GO" id="GO:0003677">
    <property type="term" value="F:DNA binding"/>
    <property type="evidence" value="ECO:0007669"/>
    <property type="project" value="UniProtKB-KW"/>
</dbReference>
<evidence type="ECO:0000256" key="1">
    <source>
        <dbReference type="ARBA" id="ARBA00022747"/>
    </source>
</evidence>
<dbReference type="AlphaFoldDB" id="A0A1M5BVH9"/>
<dbReference type="InterPro" id="IPR044946">
    <property type="entry name" value="Restrct_endonuc_typeI_TRD_sf"/>
</dbReference>
<protein>
    <submittedName>
        <fullName evidence="3">Type I restriction enzyme, S subunit</fullName>
    </submittedName>
</protein>
<sequence length="384" mass="43936">MSSPEIRFPEFADEWKQVPLHTLMDRVREEIDLDPHETYTEIGVRSHCRGVFHKEPTTASEIGAKRVFPVVPNTLVFNIVFAWEQAVAVLGEQEAGMIASHRFPMFRANPKTANLEFLERVFQRKRGKHILELASPGGAGRNKTLNIGELLKFKIAAPTRAEQEKIAAFLQAVDARLRGLRREKALLTDYKTGLMQKIFSQEIRFRADDGSAFPEWDEVELGSVLAYVQPTKYLVKTKDYSDAFETPVLTAGKTFILGYTDEKDGIFEPKVPVIIFDDFTTNSQYVDFPFKLKSSAAKILKLKKEGGQMRLLFNLLQQIEYSPKDHQRHWIQDFQYRTIPWPHPDEQRKIADALGAMDAKISDVGAQIEKLETFKQGLLQKMFV</sequence>
<proteinExistence type="predicted"/>
<dbReference type="PANTHER" id="PTHR30408">
    <property type="entry name" value="TYPE-1 RESTRICTION ENZYME ECOKI SPECIFICITY PROTEIN"/>
    <property type="match status" value="1"/>
</dbReference>
<dbReference type="InterPro" id="IPR052021">
    <property type="entry name" value="Type-I_RS_S_subunit"/>
</dbReference>
<dbReference type="Gene3D" id="1.10.287.1120">
    <property type="entry name" value="Bipartite methylase S protein"/>
    <property type="match status" value="1"/>
</dbReference>
<dbReference type="Proteomes" id="UP000325134">
    <property type="component" value="Unassembled WGS sequence"/>
</dbReference>
<keyword evidence="2" id="KW-0238">DNA-binding</keyword>
<dbReference type="EMBL" id="FQVK01000055">
    <property type="protein sequence ID" value="SHF46242.1"/>
    <property type="molecule type" value="Genomic_DNA"/>
</dbReference>
<dbReference type="SUPFAM" id="SSF116734">
    <property type="entry name" value="DNA methylase specificity domain"/>
    <property type="match status" value="2"/>
</dbReference>
<keyword evidence="4" id="KW-1185">Reference proteome</keyword>
<evidence type="ECO:0000313" key="3">
    <source>
        <dbReference type="EMBL" id="SHF46242.1"/>
    </source>
</evidence>
<dbReference type="OrthoDB" id="512700at2"/>
<name>A0A1M5BVH9_9RHOB</name>
<dbReference type="RefSeq" id="WP_149777524.1">
    <property type="nucleotide sequence ID" value="NZ_FQVK01000055.1"/>
</dbReference>
<keyword evidence="1" id="KW-0680">Restriction system</keyword>
<accession>A0A1M5BVH9</accession>
<evidence type="ECO:0000313" key="4">
    <source>
        <dbReference type="Proteomes" id="UP000325134"/>
    </source>
</evidence>
<organism evidence="3 4">
    <name type="scientific">Ruegeria intermedia</name>
    <dbReference type="NCBI Taxonomy" id="996115"/>
    <lineage>
        <taxon>Bacteria</taxon>
        <taxon>Pseudomonadati</taxon>
        <taxon>Pseudomonadota</taxon>
        <taxon>Alphaproteobacteria</taxon>
        <taxon>Rhodobacterales</taxon>
        <taxon>Roseobacteraceae</taxon>
        <taxon>Ruegeria</taxon>
    </lineage>
</organism>
<dbReference type="CDD" id="cd17274">
    <property type="entry name" value="RMtype1_S_Eco540ANI-TRD1-CR1_like"/>
    <property type="match status" value="1"/>
</dbReference>
<reference evidence="3 4" key="1">
    <citation type="submission" date="2016-11" db="EMBL/GenBank/DDBJ databases">
        <authorList>
            <person name="Varghese N."/>
            <person name="Submissions S."/>
        </authorList>
    </citation>
    <scope>NUCLEOTIDE SEQUENCE [LARGE SCALE GENOMIC DNA]</scope>
    <source>
        <strain evidence="3 4">DSM 29341</strain>
    </source>
</reference>
<dbReference type="PANTHER" id="PTHR30408:SF12">
    <property type="entry name" value="TYPE I RESTRICTION ENZYME MJAVIII SPECIFICITY SUBUNIT"/>
    <property type="match status" value="1"/>
</dbReference>
<dbReference type="GO" id="GO:0009307">
    <property type="term" value="P:DNA restriction-modification system"/>
    <property type="evidence" value="ECO:0007669"/>
    <property type="project" value="UniProtKB-KW"/>
</dbReference>
<evidence type="ECO:0000256" key="2">
    <source>
        <dbReference type="ARBA" id="ARBA00023125"/>
    </source>
</evidence>
<dbReference type="Gene3D" id="3.90.220.20">
    <property type="entry name" value="DNA methylase specificity domains"/>
    <property type="match status" value="2"/>
</dbReference>